<gene>
    <name evidence="2" type="ORF">LshimejAT787_0210960</name>
</gene>
<dbReference type="EMBL" id="BRPK01000002">
    <property type="protein sequence ID" value="GLB35531.1"/>
    <property type="molecule type" value="Genomic_DNA"/>
</dbReference>
<protein>
    <submittedName>
        <fullName evidence="2">Uncharacterized protein</fullName>
    </submittedName>
</protein>
<keyword evidence="3" id="KW-1185">Reference proteome</keyword>
<name>A0A9P3ULM3_LYOSH</name>
<comment type="caution">
    <text evidence="2">The sequence shown here is derived from an EMBL/GenBank/DDBJ whole genome shotgun (WGS) entry which is preliminary data.</text>
</comment>
<dbReference type="AlphaFoldDB" id="A0A9P3ULM3"/>
<feature type="region of interest" description="Disordered" evidence="1">
    <location>
        <begin position="1"/>
        <end position="33"/>
    </location>
</feature>
<accession>A0A9P3ULM3</accession>
<dbReference type="Proteomes" id="UP001063166">
    <property type="component" value="Unassembled WGS sequence"/>
</dbReference>
<sequence>MLSGRPAYKAMREERKQVVKTHHAPPPPYVDRASGIVRKDQTCQRRQYCMIMVDVGRKRGGQEPSAGPESDQASRSITRKRGRKTGKGKWEDDT</sequence>
<evidence type="ECO:0000256" key="1">
    <source>
        <dbReference type="SAM" id="MobiDB-lite"/>
    </source>
</evidence>
<evidence type="ECO:0000313" key="3">
    <source>
        <dbReference type="Proteomes" id="UP001063166"/>
    </source>
</evidence>
<organism evidence="2 3">
    <name type="scientific">Lyophyllum shimeji</name>
    <name type="common">Hon-shimeji</name>
    <name type="synonym">Tricholoma shimeji</name>
    <dbReference type="NCBI Taxonomy" id="47721"/>
    <lineage>
        <taxon>Eukaryota</taxon>
        <taxon>Fungi</taxon>
        <taxon>Dikarya</taxon>
        <taxon>Basidiomycota</taxon>
        <taxon>Agaricomycotina</taxon>
        <taxon>Agaricomycetes</taxon>
        <taxon>Agaricomycetidae</taxon>
        <taxon>Agaricales</taxon>
        <taxon>Tricholomatineae</taxon>
        <taxon>Lyophyllaceae</taxon>
        <taxon>Lyophyllum</taxon>
    </lineage>
</organism>
<proteinExistence type="predicted"/>
<feature type="region of interest" description="Disordered" evidence="1">
    <location>
        <begin position="55"/>
        <end position="94"/>
    </location>
</feature>
<reference evidence="2" key="1">
    <citation type="submission" date="2022-07" db="EMBL/GenBank/DDBJ databases">
        <title>The genome of Lyophyllum shimeji provides insight into the initial evolution of ectomycorrhizal fungal genome.</title>
        <authorList>
            <person name="Kobayashi Y."/>
            <person name="Shibata T."/>
            <person name="Hirakawa H."/>
            <person name="Shigenobu S."/>
            <person name="Nishiyama T."/>
            <person name="Yamada A."/>
            <person name="Hasebe M."/>
            <person name="Kawaguchi M."/>
        </authorList>
    </citation>
    <scope>NUCLEOTIDE SEQUENCE</scope>
    <source>
        <strain evidence="2">AT787</strain>
    </source>
</reference>
<feature type="compositionally biased region" description="Basic residues" evidence="1">
    <location>
        <begin position="77"/>
        <end position="87"/>
    </location>
</feature>
<evidence type="ECO:0000313" key="2">
    <source>
        <dbReference type="EMBL" id="GLB35531.1"/>
    </source>
</evidence>